<evidence type="ECO:0000313" key="2">
    <source>
        <dbReference type="Proteomes" id="UP001162162"/>
    </source>
</evidence>
<keyword evidence="2" id="KW-1185">Reference proteome</keyword>
<name>A0AAV8YXM1_9CUCU</name>
<organism evidence="1 2">
    <name type="scientific">Aromia moschata</name>
    <dbReference type="NCBI Taxonomy" id="1265417"/>
    <lineage>
        <taxon>Eukaryota</taxon>
        <taxon>Metazoa</taxon>
        <taxon>Ecdysozoa</taxon>
        <taxon>Arthropoda</taxon>
        <taxon>Hexapoda</taxon>
        <taxon>Insecta</taxon>
        <taxon>Pterygota</taxon>
        <taxon>Neoptera</taxon>
        <taxon>Endopterygota</taxon>
        <taxon>Coleoptera</taxon>
        <taxon>Polyphaga</taxon>
        <taxon>Cucujiformia</taxon>
        <taxon>Chrysomeloidea</taxon>
        <taxon>Cerambycidae</taxon>
        <taxon>Cerambycinae</taxon>
        <taxon>Callichromatini</taxon>
        <taxon>Aromia</taxon>
    </lineage>
</organism>
<reference evidence="1" key="1">
    <citation type="journal article" date="2023" name="Insect Mol. Biol.">
        <title>Genome sequencing provides insights into the evolution of gene families encoding plant cell wall-degrading enzymes in longhorned beetles.</title>
        <authorList>
            <person name="Shin N.R."/>
            <person name="Okamura Y."/>
            <person name="Kirsch R."/>
            <person name="Pauchet Y."/>
        </authorList>
    </citation>
    <scope>NUCLEOTIDE SEQUENCE</scope>
    <source>
        <strain evidence="1">AMC_N1</strain>
    </source>
</reference>
<proteinExistence type="predicted"/>
<accession>A0AAV8YXM1</accession>
<sequence length="104" mass="11690">MVAAFTGVDMADIPQYGFKAEDMISTGRTTKCNIEEVRKWLSKQPEIPQMSDEQIALFLIACNNVIEATQITIECYFRHKANSPELFKNRDADSQETQSTLGVA</sequence>
<dbReference type="InterPro" id="IPR036273">
    <property type="entry name" value="CRAL/TRIO_N_dom_sf"/>
</dbReference>
<dbReference type="EMBL" id="JAPWTK010000033">
    <property type="protein sequence ID" value="KAJ8956082.1"/>
    <property type="molecule type" value="Genomic_DNA"/>
</dbReference>
<dbReference type="SUPFAM" id="SSF46938">
    <property type="entry name" value="CRAL/TRIO N-terminal domain"/>
    <property type="match status" value="1"/>
</dbReference>
<gene>
    <name evidence="1" type="ORF">NQ318_016535</name>
</gene>
<evidence type="ECO:0000313" key="1">
    <source>
        <dbReference type="EMBL" id="KAJ8956082.1"/>
    </source>
</evidence>
<protein>
    <submittedName>
        <fullName evidence="1">Uncharacterized protein</fullName>
    </submittedName>
</protein>
<comment type="caution">
    <text evidence="1">The sequence shown here is derived from an EMBL/GenBank/DDBJ whole genome shotgun (WGS) entry which is preliminary data.</text>
</comment>
<dbReference type="Proteomes" id="UP001162162">
    <property type="component" value="Unassembled WGS sequence"/>
</dbReference>
<dbReference type="AlphaFoldDB" id="A0AAV8YXM1"/>